<reference evidence="2" key="2">
    <citation type="submission" date="2021-02" db="EMBL/GenBank/DDBJ databases">
        <title>Sulfurospirillum tamanensis sp. nov.</title>
        <authorList>
            <person name="Merkel A.Y."/>
        </authorList>
    </citation>
    <scope>NUCLEOTIDE SEQUENCE [LARGE SCALE GENOMIC DNA]</scope>
    <source>
        <strain evidence="2">T05b</strain>
    </source>
</reference>
<dbReference type="EMBL" id="JAFHKK010000024">
    <property type="protein sequence ID" value="MBN2965096.1"/>
    <property type="molecule type" value="Genomic_DNA"/>
</dbReference>
<reference evidence="1 2" key="3">
    <citation type="submission" date="2021-02" db="EMBL/GenBank/DDBJ databases">
        <authorList>
            <person name="Merkel A.Y."/>
        </authorList>
    </citation>
    <scope>NUCLEOTIDE SEQUENCE [LARGE SCALE GENOMIC DNA]</scope>
    <source>
        <strain evidence="1 2">T05b</strain>
    </source>
</reference>
<dbReference type="RefSeq" id="WP_205459644.1">
    <property type="nucleotide sequence ID" value="NZ_JAFHKK010000024.1"/>
</dbReference>
<dbReference type="Proteomes" id="UP000703590">
    <property type="component" value="Unassembled WGS sequence"/>
</dbReference>
<accession>A0ABS2WTV3</accession>
<keyword evidence="2" id="KW-1185">Reference proteome</keyword>
<comment type="caution">
    <text evidence="1">The sequence shown here is derived from an EMBL/GenBank/DDBJ whole genome shotgun (WGS) entry which is preliminary data.</text>
</comment>
<name>A0ABS2WTV3_9BACT</name>
<proteinExistence type="predicted"/>
<gene>
    <name evidence="1" type="ORF">JWV37_09910</name>
</gene>
<evidence type="ECO:0000313" key="2">
    <source>
        <dbReference type="Proteomes" id="UP000703590"/>
    </source>
</evidence>
<organism evidence="1 2">
    <name type="scientific">Sulfurospirillum tamanense</name>
    <dbReference type="NCBI Taxonomy" id="2813362"/>
    <lineage>
        <taxon>Bacteria</taxon>
        <taxon>Pseudomonadati</taxon>
        <taxon>Campylobacterota</taxon>
        <taxon>Epsilonproteobacteria</taxon>
        <taxon>Campylobacterales</taxon>
        <taxon>Sulfurospirillaceae</taxon>
        <taxon>Sulfurospirillum</taxon>
    </lineage>
</organism>
<sequence>MTPTLEAYLAKADSLAKLEPKHMPKDILREFTKLDAPALYKTCTQFAILRHNIPQKDAVLTLEEEEIASLAQRYATEVLDALKALVR</sequence>
<evidence type="ECO:0000313" key="1">
    <source>
        <dbReference type="EMBL" id="MBN2965096.1"/>
    </source>
</evidence>
<protein>
    <submittedName>
        <fullName evidence="1">Uncharacterized protein</fullName>
    </submittedName>
</protein>
<reference evidence="1 2" key="1">
    <citation type="submission" date="2021-02" db="EMBL/GenBank/DDBJ databases">
        <title>Sulfurospirillum tamanensis sp. nov.</title>
        <authorList>
            <person name="Frolova A."/>
            <person name="Merkel A."/>
            <person name="Slobodkin A."/>
        </authorList>
    </citation>
    <scope>NUCLEOTIDE SEQUENCE [LARGE SCALE GENOMIC DNA]</scope>
    <source>
        <strain evidence="1 2">T05b</strain>
    </source>
</reference>